<keyword evidence="4" id="KW-0489">Methyltransferase</keyword>
<keyword evidence="1" id="KW-0680">Restriction system</keyword>
<evidence type="ECO:0000256" key="1">
    <source>
        <dbReference type="ARBA" id="ARBA00022747"/>
    </source>
</evidence>
<gene>
    <name evidence="4" type="ORF">FRACA_3820004</name>
</gene>
<organism evidence="4 5">
    <name type="scientific">Frankia canadensis</name>
    <dbReference type="NCBI Taxonomy" id="1836972"/>
    <lineage>
        <taxon>Bacteria</taxon>
        <taxon>Bacillati</taxon>
        <taxon>Actinomycetota</taxon>
        <taxon>Actinomycetes</taxon>
        <taxon>Frankiales</taxon>
        <taxon>Frankiaceae</taxon>
        <taxon>Frankia</taxon>
    </lineage>
</organism>
<reference evidence="4 5" key="1">
    <citation type="submission" date="2017-06" db="EMBL/GenBank/DDBJ databases">
        <authorList>
            <person name="Kim H.J."/>
            <person name="Triplett B.A."/>
        </authorList>
    </citation>
    <scope>NUCLEOTIDE SEQUENCE [LARGE SCALE GENOMIC DNA]</scope>
    <source>
        <strain evidence="4">FRACA_ARgP5</strain>
    </source>
</reference>
<dbReference type="PANTHER" id="PTHR42998:SF1">
    <property type="entry name" value="TYPE I RESTRICTION ENZYME HINDI METHYLASE SUBUNIT"/>
    <property type="match status" value="1"/>
</dbReference>
<dbReference type="GO" id="GO:0008170">
    <property type="term" value="F:N-methyltransferase activity"/>
    <property type="evidence" value="ECO:0007669"/>
    <property type="project" value="InterPro"/>
</dbReference>
<dbReference type="InterPro" id="IPR003356">
    <property type="entry name" value="DNA_methylase_A-5"/>
</dbReference>
<protein>
    <submittedName>
        <fullName evidence="4">N-6 DNA methylase</fullName>
    </submittedName>
</protein>
<evidence type="ECO:0000259" key="3">
    <source>
        <dbReference type="Pfam" id="PF02384"/>
    </source>
</evidence>
<dbReference type="OrthoDB" id="9784823at2"/>
<dbReference type="Gene3D" id="3.40.50.150">
    <property type="entry name" value="Vaccinia Virus protein VP39"/>
    <property type="match status" value="1"/>
</dbReference>
<dbReference type="Proteomes" id="UP000234331">
    <property type="component" value="Unassembled WGS sequence"/>
</dbReference>
<dbReference type="Pfam" id="PF02384">
    <property type="entry name" value="N6_Mtase"/>
    <property type="match status" value="1"/>
</dbReference>
<dbReference type="PROSITE" id="PS00092">
    <property type="entry name" value="N6_MTASE"/>
    <property type="match status" value="1"/>
</dbReference>
<feature type="domain" description="DNA methylase adenine-specific" evidence="3">
    <location>
        <begin position="221"/>
        <end position="539"/>
    </location>
</feature>
<dbReference type="PANTHER" id="PTHR42998">
    <property type="entry name" value="TYPE I RESTRICTION ENZYME HINDVIIP M PROTEIN-RELATED"/>
    <property type="match status" value="1"/>
</dbReference>
<feature type="region of interest" description="Disordered" evidence="2">
    <location>
        <begin position="63"/>
        <end position="84"/>
    </location>
</feature>
<evidence type="ECO:0000256" key="2">
    <source>
        <dbReference type="SAM" id="MobiDB-lite"/>
    </source>
</evidence>
<sequence>MTAGPDDTLSRQEVARAAGVRPAAVNNWARRHPHEFPPPRVIAGQTVYSAAQVAAWLDSRKISAGGRHPGEAPGATYGQRFRRNRNMPPVAPISAEAEPTEEILDRALWKPLEDIQRGQSIAPNLDLLLALLAIRRHNRRFWVQLTSSKGAGALDLRELANLRHQAAQGLAPAYRRLERAMKDNVDIAAFARPIDEAADQVRLRARRHDVAEGFESLASRFLLEQTAAAHGPRGGEHVTPLSLSRTIVALLDPQPNARICDPCCVSGELLIAAGTWNRLPGPAVIGRSVLDGSALSPMSRQLTLLSAAIRGLRIDVGASPREPLKGEAEPVSNADAVTSASAADGESTNKITPVPRYDVVLANPPFRMPGWDEGGRLHFPYGEPPTHSATFAWLQYAAAILDDRGRAALVMPTSAAASENPTERRLRAKMTENGAVECVIAMPGELFRENDLDVAVWILRGKDHRSRRDVLLIDARALGTRRRRGRRILTDDDTAKIVGAYRSWRDSAAHTFNTIPGFAVAVDMQQLRVHDWQLNPAVHLHSGLPHADAGATRAKARALHEELLSCEYRARQADADVAHLLAWITP</sequence>
<dbReference type="InterPro" id="IPR002052">
    <property type="entry name" value="DNA_methylase_N6_adenine_CS"/>
</dbReference>
<dbReference type="GO" id="GO:0032259">
    <property type="term" value="P:methylation"/>
    <property type="evidence" value="ECO:0007669"/>
    <property type="project" value="UniProtKB-KW"/>
</dbReference>
<evidence type="ECO:0000313" key="4">
    <source>
        <dbReference type="EMBL" id="SNQ49866.1"/>
    </source>
</evidence>
<keyword evidence="5" id="KW-1185">Reference proteome</keyword>
<dbReference type="SUPFAM" id="SSF53335">
    <property type="entry name" value="S-adenosyl-L-methionine-dependent methyltransferases"/>
    <property type="match status" value="1"/>
</dbReference>
<dbReference type="InterPro" id="IPR029063">
    <property type="entry name" value="SAM-dependent_MTases_sf"/>
</dbReference>
<feature type="compositionally biased region" description="Polar residues" evidence="2">
    <location>
        <begin position="335"/>
        <end position="349"/>
    </location>
</feature>
<evidence type="ECO:0000313" key="5">
    <source>
        <dbReference type="Proteomes" id="UP000234331"/>
    </source>
</evidence>
<accession>A0A2I2KW44</accession>
<keyword evidence="4" id="KW-0808">Transferase</keyword>
<proteinExistence type="predicted"/>
<name>A0A2I2KW44_9ACTN</name>
<dbReference type="InterPro" id="IPR052916">
    <property type="entry name" value="Type-I_RE_MTase_Subunit"/>
</dbReference>
<dbReference type="GO" id="GO:0003677">
    <property type="term" value="F:DNA binding"/>
    <property type="evidence" value="ECO:0007669"/>
    <property type="project" value="InterPro"/>
</dbReference>
<dbReference type="AlphaFoldDB" id="A0A2I2KW44"/>
<dbReference type="EMBL" id="FZMO01000315">
    <property type="protein sequence ID" value="SNQ49866.1"/>
    <property type="molecule type" value="Genomic_DNA"/>
</dbReference>
<feature type="region of interest" description="Disordered" evidence="2">
    <location>
        <begin position="319"/>
        <end position="349"/>
    </location>
</feature>
<dbReference type="PRINTS" id="PR00507">
    <property type="entry name" value="N12N6MTFRASE"/>
</dbReference>
<dbReference type="GO" id="GO:0009307">
    <property type="term" value="P:DNA restriction-modification system"/>
    <property type="evidence" value="ECO:0007669"/>
    <property type="project" value="UniProtKB-KW"/>
</dbReference>